<sequence>MRFKSNRSAGFTLAEVVVGVLLLGLTASLLGRAISDSLRAFEQNHRGDAYAYPMKRVRDEILLSTSRAQIEEGGELEIQVTTNTPREGETQETNTINARWEAEIHSTRIINLYQVDFSVNFDGGENEARKIDSQIIAFRTTWADPEEMEQLLEAKEEEFRERQSARGESEEGENI</sequence>
<feature type="compositionally biased region" description="Basic and acidic residues" evidence="1">
    <location>
        <begin position="154"/>
        <end position="169"/>
    </location>
</feature>
<evidence type="ECO:0008006" key="4">
    <source>
        <dbReference type="Google" id="ProtNLM"/>
    </source>
</evidence>
<dbReference type="RefSeq" id="WP_308984183.1">
    <property type="nucleotide sequence ID" value="NZ_JARXIC010000005.1"/>
</dbReference>
<keyword evidence="3" id="KW-1185">Reference proteome</keyword>
<protein>
    <recommendedName>
        <fullName evidence="4">Prepilin-type N-terminal cleavage/methylation domain-containing protein</fullName>
    </recommendedName>
</protein>
<comment type="caution">
    <text evidence="2">The sequence shown here is derived from an EMBL/GenBank/DDBJ whole genome shotgun (WGS) entry which is preliminary data.</text>
</comment>
<evidence type="ECO:0000256" key="1">
    <source>
        <dbReference type="SAM" id="MobiDB-lite"/>
    </source>
</evidence>
<accession>A0ABU1AFU6</accession>
<reference evidence="2 3" key="1">
    <citation type="submission" date="2023-04" db="EMBL/GenBank/DDBJ databases">
        <title>A novel bacteria isolated from coastal sediment.</title>
        <authorList>
            <person name="Liu X.-J."/>
            <person name="Du Z.-J."/>
        </authorList>
    </citation>
    <scope>NUCLEOTIDE SEQUENCE [LARGE SCALE GENOMIC DNA]</scope>
    <source>
        <strain evidence="2 3">SDUM461004</strain>
    </source>
</reference>
<gene>
    <name evidence="2" type="ORF">QEH59_04655</name>
</gene>
<dbReference type="EMBL" id="JARXIC010000005">
    <property type="protein sequence ID" value="MDQ8193700.1"/>
    <property type="molecule type" value="Genomic_DNA"/>
</dbReference>
<evidence type="ECO:0000313" key="3">
    <source>
        <dbReference type="Proteomes" id="UP001243717"/>
    </source>
</evidence>
<proteinExistence type="predicted"/>
<evidence type="ECO:0000313" key="2">
    <source>
        <dbReference type="EMBL" id="MDQ8193700.1"/>
    </source>
</evidence>
<organism evidence="2 3">
    <name type="scientific">Thalassobacterium sedimentorum</name>
    <dbReference type="NCBI Taxonomy" id="3041258"/>
    <lineage>
        <taxon>Bacteria</taxon>
        <taxon>Pseudomonadati</taxon>
        <taxon>Verrucomicrobiota</taxon>
        <taxon>Opitutia</taxon>
        <taxon>Puniceicoccales</taxon>
        <taxon>Coraliomargaritaceae</taxon>
        <taxon>Thalassobacterium</taxon>
    </lineage>
</organism>
<name>A0ABU1AFU6_9BACT</name>
<feature type="region of interest" description="Disordered" evidence="1">
    <location>
        <begin position="154"/>
        <end position="175"/>
    </location>
</feature>
<dbReference type="Proteomes" id="UP001243717">
    <property type="component" value="Unassembled WGS sequence"/>
</dbReference>